<dbReference type="SUPFAM" id="SSF51735">
    <property type="entry name" value="NAD(P)-binding Rossmann-fold domains"/>
    <property type="match status" value="1"/>
</dbReference>
<dbReference type="InterPro" id="IPR013154">
    <property type="entry name" value="ADH-like_N"/>
</dbReference>
<organism evidence="7 8">
    <name type="scientific">Amycolatopsis marina</name>
    <dbReference type="NCBI Taxonomy" id="490629"/>
    <lineage>
        <taxon>Bacteria</taxon>
        <taxon>Bacillati</taxon>
        <taxon>Actinomycetota</taxon>
        <taxon>Actinomycetes</taxon>
        <taxon>Pseudonocardiales</taxon>
        <taxon>Pseudonocardiaceae</taxon>
        <taxon>Amycolatopsis</taxon>
    </lineage>
</organism>
<evidence type="ECO:0000256" key="4">
    <source>
        <dbReference type="ARBA" id="ARBA00023002"/>
    </source>
</evidence>
<evidence type="ECO:0000256" key="3">
    <source>
        <dbReference type="ARBA" id="ARBA00022833"/>
    </source>
</evidence>
<dbReference type="GO" id="GO:0016491">
    <property type="term" value="F:oxidoreductase activity"/>
    <property type="evidence" value="ECO:0007669"/>
    <property type="project" value="UniProtKB-KW"/>
</dbReference>
<keyword evidence="2 5" id="KW-0479">Metal-binding</keyword>
<reference evidence="8" key="1">
    <citation type="submission" date="2016-10" db="EMBL/GenBank/DDBJ databases">
        <authorList>
            <person name="Varghese N."/>
            <person name="Submissions S."/>
        </authorList>
    </citation>
    <scope>NUCLEOTIDE SEQUENCE [LARGE SCALE GENOMIC DNA]</scope>
    <source>
        <strain evidence="8">CGMCC 4.3568</strain>
    </source>
</reference>
<keyword evidence="4" id="KW-0560">Oxidoreductase</keyword>
<dbReference type="GO" id="GO:0008270">
    <property type="term" value="F:zinc ion binding"/>
    <property type="evidence" value="ECO:0007669"/>
    <property type="project" value="InterPro"/>
</dbReference>
<dbReference type="Proteomes" id="UP000243799">
    <property type="component" value="Unassembled WGS sequence"/>
</dbReference>
<comment type="similarity">
    <text evidence="5">Belongs to the zinc-containing alcohol dehydrogenase family.</text>
</comment>
<evidence type="ECO:0000313" key="8">
    <source>
        <dbReference type="Proteomes" id="UP000243799"/>
    </source>
</evidence>
<dbReference type="STRING" id="490629.SAMN05216266_10233"/>
<proteinExistence type="inferred from homology"/>
<dbReference type="EMBL" id="FOKG01000002">
    <property type="protein sequence ID" value="SFA89114.1"/>
    <property type="molecule type" value="Genomic_DNA"/>
</dbReference>
<feature type="domain" description="Enoyl reductase (ER)" evidence="6">
    <location>
        <begin position="10"/>
        <end position="343"/>
    </location>
</feature>
<comment type="cofactor">
    <cofactor evidence="1 5">
        <name>Zn(2+)</name>
        <dbReference type="ChEBI" id="CHEBI:29105"/>
    </cofactor>
</comment>
<dbReference type="Pfam" id="PF00107">
    <property type="entry name" value="ADH_zinc_N"/>
    <property type="match status" value="1"/>
</dbReference>
<protein>
    <submittedName>
        <fullName evidence="7">D-arabinose 1-dehydrogenase, Zn-dependent alcohol dehydrogenase family</fullName>
    </submittedName>
</protein>
<gene>
    <name evidence="7" type="ORF">SAMN05216266_10233</name>
</gene>
<evidence type="ECO:0000313" key="7">
    <source>
        <dbReference type="EMBL" id="SFA89114.1"/>
    </source>
</evidence>
<dbReference type="SMART" id="SM00829">
    <property type="entry name" value="PKS_ER"/>
    <property type="match status" value="1"/>
</dbReference>
<dbReference type="InterPro" id="IPR050129">
    <property type="entry name" value="Zn_alcohol_dh"/>
</dbReference>
<keyword evidence="8" id="KW-1185">Reference proteome</keyword>
<sequence>MRAVVIEEFAATPTVRTVPDPDPAPDGVVIEVEATGICRSDWHTLLGHDPDVTLPHVAGHEFAGVVTAVGSDVHQWRVGDRVTAPFVCACGRCPQCAAGHQQICDRQFQPGATHWGSFAEFVAIDRADINLIRVPDGMLSSTAAALGCRFATAFRAVYRQGGVGPGDWVAVHGCGGAGLSAVLLAVAAGARVVAVDVSASALDLATAFGAVATVDAGKVADTARAVREITGGGAHVSLDCVGLPSTCAASVASLCKRGTHVQVGLLPPEQGVPPIPMHRVIADELRIVGSHGLAAHEYPRMLELIERSGIDLGRLVGGTISLSGIPEALMAMNGPAGDGGITVAEPGQT</sequence>
<dbReference type="PROSITE" id="PS00059">
    <property type="entry name" value="ADH_ZINC"/>
    <property type="match status" value="1"/>
</dbReference>
<evidence type="ECO:0000256" key="2">
    <source>
        <dbReference type="ARBA" id="ARBA00022723"/>
    </source>
</evidence>
<accession>A0A1I0WKP6</accession>
<evidence type="ECO:0000259" key="6">
    <source>
        <dbReference type="SMART" id="SM00829"/>
    </source>
</evidence>
<dbReference type="InterPro" id="IPR020843">
    <property type="entry name" value="ER"/>
</dbReference>
<dbReference type="AlphaFoldDB" id="A0A1I0WKP6"/>
<dbReference type="Pfam" id="PF08240">
    <property type="entry name" value="ADH_N"/>
    <property type="match status" value="1"/>
</dbReference>
<dbReference type="Gene3D" id="3.90.180.10">
    <property type="entry name" value="Medium-chain alcohol dehydrogenases, catalytic domain"/>
    <property type="match status" value="1"/>
</dbReference>
<name>A0A1I0WKP6_9PSEU</name>
<dbReference type="RefSeq" id="WP_091669910.1">
    <property type="nucleotide sequence ID" value="NZ_FOKG01000002.1"/>
</dbReference>
<dbReference type="SUPFAM" id="SSF50129">
    <property type="entry name" value="GroES-like"/>
    <property type="match status" value="1"/>
</dbReference>
<dbReference type="InterPro" id="IPR036291">
    <property type="entry name" value="NAD(P)-bd_dom_sf"/>
</dbReference>
<dbReference type="InterPro" id="IPR011032">
    <property type="entry name" value="GroES-like_sf"/>
</dbReference>
<dbReference type="InterPro" id="IPR013149">
    <property type="entry name" value="ADH-like_C"/>
</dbReference>
<keyword evidence="3 5" id="KW-0862">Zinc</keyword>
<dbReference type="CDD" id="cd08260">
    <property type="entry name" value="Zn_ADH6"/>
    <property type="match status" value="1"/>
</dbReference>
<dbReference type="PANTHER" id="PTHR43401:SF5">
    <property type="entry name" value="ALCOHOL DEHYDROGENASE-RELATED"/>
    <property type="match status" value="1"/>
</dbReference>
<dbReference type="InterPro" id="IPR002328">
    <property type="entry name" value="ADH_Zn_CS"/>
</dbReference>
<dbReference type="PANTHER" id="PTHR43401">
    <property type="entry name" value="L-THREONINE 3-DEHYDROGENASE"/>
    <property type="match status" value="1"/>
</dbReference>
<evidence type="ECO:0000256" key="5">
    <source>
        <dbReference type="RuleBase" id="RU361277"/>
    </source>
</evidence>
<evidence type="ECO:0000256" key="1">
    <source>
        <dbReference type="ARBA" id="ARBA00001947"/>
    </source>
</evidence>
<dbReference type="OrthoDB" id="5295340at2"/>